<dbReference type="FunFam" id="3.30.70.330:FF:000820">
    <property type="entry name" value="RNA recognition motif-containing protein"/>
    <property type="match status" value="1"/>
</dbReference>
<reference evidence="4" key="2">
    <citation type="submission" date="2018-10" db="UniProtKB">
        <authorList>
            <consortium name="EnsemblPlants"/>
        </authorList>
    </citation>
    <scope>IDENTIFICATION</scope>
</reference>
<dbReference type="SUPFAM" id="SSF54928">
    <property type="entry name" value="RNA-binding domain, RBD"/>
    <property type="match status" value="1"/>
</dbReference>
<name>A0A3B6RB15_WHEAT</name>
<evidence type="ECO:0000259" key="3">
    <source>
        <dbReference type="PROSITE" id="PS50102"/>
    </source>
</evidence>
<dbReference type="Proteomes" id="UP000019116">
    <property type="component" value="Chromosome 7A"/>
</dbReference>
<dbReference type="STRING" id="4565.A0A3B6RB15"/>
<dbReference type="Gramene" id="TraesCS7A02G030900.2">
    <property type="protein sequence ID" value="TraesCS7A02G030900.2"/>
    <property type="gene ID" value="TraesCS7A02G030900"/>
</dbReference>
<dbReference type="PANTHER" id="PTHR32343">
    <property type="entry name" value="SERINE/ARGININE-RICH SPLICING FACTOR"/>
    <property type="match status" value="1"/>
</dbReference>
<gene>
    <name evidence="4" type="primary">LOC123149485</name>
</gene>
<keyword evidence="1" id="KW-0694">RNA-binding</keyword>
<dbReference type="Pfam" id="PF00076">
    <property type="entry name" value="RRM_1"/>
    <property type="match status" value="1"/>
</dbReference>
<dbReference type="PROSITE" id="PS50102">
    <property type="entry name" value="RRM"/>
    <property type="match status" value="1"/>
</dbReference>
<protein>
    <recommendedName>
        <fullName evidence="3">RRM domain-containing protein</fullName>
    </recommendedName>
</protein>
<dbReference type="InterPro" id="IPR012677">
    <property type="entry name" value="Nucleotide-bd_a/b_plait_sf"/>
</dbReference>
<dbReference type="Gene3D" id="3.30.70.330">
    <property type="match status" value="1"/>
</dbReference>
<dbReference type="InterPro" id="IPR035979">
    <property type="entry name" value="RBD_domain_sf"/>
</dbReference>
<dbReference type="SMART" id="SM00360">
    <property type="entry name" value="RRM"/>
    <property type="match status" value="1"/>
</dbReference>
<dbReference type="EnsemblPlants" id="TraesCS7A02G030900.2">
    <property type="protein sequence ID" value="TraesCS7A02G030900.2"/>
    <property type="gene ID" value="TraesCS7A02G030900"/>
</dbReference>
<organism evidence="4">
    <name type="scientific">Triticum aestivum</name>
    <name type="common">Wheat</name>
    <dbReference type="NCBI Taxonomy" id="4565"/>
    <lineage>
        <taxon>Eukaryota</taxon>
        <taxon>Viridiplantae</taxon>
        <taxon>Streptophyta</taxon>
        <taxon>Embryophyta</taxon>
        <taxon>Tracheophyta</taxon>
        <taxon>Spermatophyta</taxon>
        <taxon>Magnoliopsida</taxon>
        <taxon>Liliopsida</taxon>
        <taxon>Poales</taxon>
        <taxon>Poaceae</taxon>
        <taxon>BOP clade</taxon>
        <taxon>Pooideae</taxon>
        <taxon>Triticodae</taxon>
        <taxon>Triticeae</taxon>
        <taxon>Triticinae</taxon>
        <taxon>Triticum</taxon>
    </lineage>
</organism>
<dbReference type="Gramene" id="TraesCS7A03G0065200.3">
    <property type="protein sequence ID" value="TraesCS7A03G0065200.3.CDS"/>
    <property type="gene ID" value="TraesCS7A03G0065200"/>
</dbReference>
<dbReference type="AlphaFoldDB" id="A0A3B6RB15"/>
<sequence>MAAATAPVEVPVAAPVSALCPAPPLPSRCLESSSRSLLALDLAAPGRATPVISPAPVPLPRAPQVRTVKVTNVSLSATEQDIKEFFSFSGDIEHVDMKSGDEWSQVAYVTFKDAQGAETALLLSGATIVDLSVIIAPAPEYQPPPTASAPLMSGTRVPAGGDNVVHKAEDVVSTMLARGFTLGKDAVGKAKSFDERHGFTSTATAKVASIDKKIGLSEKFTMGTTVVNEKVKEMDQKFQVSDKTKSALAAAEQTVSNAGSAIMKNRYVFTSASWVTSAFGKVAKAATDVSTMTKEKMSAEDQQKGSGGSSYTPIR</sequence>
<reference evidence="4" key="1">
    <citation type="submission" date="2018-08" db="EMBL/GenBank/DDBJ databases">
        <authorList>
            <person name="Rossello M."/>
        </authorList>
    </citation>
    <scope>NUCLEOTIDE SEQUENCE [LARGE SCALE GENOMIC DNA]</scope>
    <source>
        <strain evidence="4">cv. Chinese Spring</strain>
    </source>
</reference>
<evidence type="ECO:0000256" key="1">
    <source>
        <dbReference type="PROSITE-ProRule" id="PRU00176"/>
    </source>
</evidence>
<feature type="region of interest" description="Disordered" evidence="2">
    <location>
        <begin position="293"/>
        <end position="315"/>
    </location>
</feature>
<accession>A0A3B6RB15</accession>
<feature type="compositionally biased region" description="Basic and acidic residues" evidence="2">
    <location>
        <begin position="293"/>
        <end position="303"/>
    </location>
</feature>
<dbReference type="SMR" id="A0A3B6RB15"/>
<dbReference type="PANTHER" id="PTHR32343:SF10">
    <property type="entry name" value="RNA-BINDING REGION RNP-1 DOMAIN-CONTAINING PROTEIN"/>
    <property type="match status" value="1"/>
</dbReference>
<evidence type="ECO:0000256" key="2">
    <source>
        <dbReference type="SAM" id="MobiDB-lite"/>
    </source>
</evidence>
<dbReference type="GO" id="GO:0003723">
    <property type="term" value="F:RNA binding"/>
    <property type="evidence" value="ECO:0007669"/>
    <property type="project" value="UniProtKB-UniRule"/>
</dbReference>
<feature type="domain" description="RRM" evidence="3">
    <location>
        <begin position="66"/>
        <end position="140"/>
    </location>
</feature>
<dbReference type="OrthoDB" id="7763451at2759"/>
<proteinExistence type="predicted"/>
<evidence type="ECO:0000313" key="5">
    <source>
        <dbReference type="Proteomes" id="UP000019116"/>
    </source>
</evidence>
<dbReference type="Gramene" id="TraesSTA7A03G03795900.2">
    <property type="protein sequence ID" value="TraesSTA7A03G03795900.2"/>
    <property type="gene ID" value="TraesSTA7A03G03795900"/>
</dbReference>
<dbReference type="InterPro" id="IPR000504">
    <property type="entry name" value="RRM_dom"/>
</dbReference>
<evidence type="ECO:0000313" key="4">
    <source>
        <dbReference type="EnsemblPlants" id="TraesCS7A02G030900.2"/>
    </source>
</evidence>
<keyword evidence="5" id="KW-1185">Reference proteome</keyword>